<evidence type="ECO:0000313" key="1">
    <source>
        <dbReference type="EMBL" id="CCE71510.1"/>
    </source>
</evidence>
<accession>H2KMM2</accession>
<dbReference type="AGR" id="WB:WBGene00219244"/>
<proteinExistence type="predicted"/>
<reference evidence="1 2" key="1">
    <citation type="journal article" date="1998" name="Science">
        <title>Genome sequence of the nematode C. elegans: a platform for investigating biology.</title>
        <authorList>
            <consortium name="The C. elegans sequencing consortium"/>
            <person name="Sulson J.E."/>
            <person name="Waterston R."/>
        </authorList>
    </citation>
    <scope>NUCLEOTIDE SEQUENCE [LARGE SCALE GENOMIC DNA]</scope>
    <source>
        <strain evidence="1 2">Bristol N2</strain>
    </source>
</reference>
<dbReference type="WormBase" id="Y51H4A.938a">
    <property type="protein sequence ID" value="CE46785"/>
    <property type="gene ID" value="WBGene00219244"/>
</dbReference>
<dbReference type="KEGG" id="cel:CELE_Y51H4A.938"/>
<gene>
    <name evidence="1" type="ORF">CELE_Y51H4A.938</name>
    <name evidence="1 3" type="ORF">Y51H4A.938</name>
</gene>
<dbReference type="GeneID" id="13209141"/>
<dbReference type="Proteomes" id="UP000001940">
    <property type="component" value="Chromosome IV"/>
</dbReference>
<dbReference type="RefSeq" id="NP_001255894.1">
    <property type="nucleotide sequence ID" value="NM_001268965.1"/>
</dbReference>
<dbReference type="ExpressionAtlas" id="H2KMM2">
    <property type="expression patterns" value="baseline"/>
</dbReference>
<dbReference type="EMBL" id="BX284604">
    <property type="protein sequence ID" value="CCE71510.1"/>
    <property type="molecule type" value="Genomic_DNA"/>
</dbReference>
<organism evidence="1 2">
    <name type="scientific">Caenorhabditis elegans</name>
    <dbReference type="NCBI Taxonomy" id="6239"/>
    <lineage>
        <taxon>Eukaryota</taxon>
        <taxon>Metazoa</taxon>
        <taxon>Ecdysozoa</taxon>
        <taxon>Nematoda</taxon>
        <taxon>Chromadorea</taxon>
        <taxon>Rhabditida</taxon>
        <taxon>Rhabditina</taxon>
        <taxon>Rhabditomorpha</taxon>
        <taxon>Rhabditoidea</taxon>
        <taxon>Rhabditidae</taxon>
        <taxon>Peloderinae</taxon>
        <taxon>Caenorhabditis</taxon>
    </lineage>
</organism>
<name>H2KMM2_CAEEL</name>
<evidence type="ECO:0000313" key="3">
    <source>
        <dbReference type="WormBase" id="Y51H4A.938a"/>
    </source>
</evidence>
<evidence type="ECO:0000313" key="2">
    <source>
        <dbReference type="Proteomes" id="UP000001940"/>
    </source>
</evidence>
<dbReference type="Bgee" id="WBGene00219244">
    <property type="expression patterns" value="Expressed in embryo and 2 other cell types or tissues"/>
</dbReference>
<dbReference type="CTD" id="13209141"/>
<keyword evidence="2" id="KW-1185">Reference proteome</keyword>
<sequence>MIAQEGNYEELAVPQ</sequence>
<protein>
    <submittedName>
        <fullName evidence="1">High mobility group protein HMG-I/HMG-Y</fullName>
    </submittedName>
</protein>